<evidence type="ECO:0008006" key="3">
    <source>
        <dbReference type="Google" id="ProtNLM"/>
    </source>
</evidence>
<evidence type="ECO:0000313" key="1">
    <source>
        <dbReference type="EMBL" id="CUU57085.1"/>
    </source>
</evidence>
<protein>
    <recommendedName>
        <fullName evidence="3">EthD domain-containing protein</fullName>
    </recommendedName>
</protein>
<reference evidence="2" key="1">
    <citation type="submission" date="2015-11" db="EMBL/GenBank/DDBJ databases">
        <authorList>
            <person name="Varghese N."/>
        </authorList>
    </citation>
    <scope>NUCLEOTIDE SEQUENCE [LARGE SCALE GENOMIC DNA]</scope>
    <source>
        <strain evidence="2">DSM 45899</strain>
    </source>
</reference>
<keyword evidence="2" id="KW-1185">Reference proteome</keyword>
<organism evidence="1 2">
    <name type="scientific">Parafrankia irregularis</name>
    <dbReference type="NCBI Taxonomy" id="795642"/>
    <lineage>
        <taxon>Bacteria</taxon>
        <taxon>Bacillati</taxon>
        <taxon>Actinomycetota</taxon>
        <taxon>Actinomycetes</taxon>
        <taxon>Frankiales</taxon>
        <taxon>Frankiaceae</taxon>
        <taxon>Parafrankia</taxon>
    </lineage>
</organism>
<accession>A0A0S4QNP7</accession>
<dbReference type="InterPro" id="IPR011008">
    <property type="entry name" value="Dimeric_a/b-barrel"/>
</dbReference>
<dbReference type="AlphaFoldDB" id="A0A0S4QNP7"/>
<dbReference type="RefSeq" id="WP_091278091.1">
    <property type="nucleotide sequence ID" value="NZ_FAOZ01000010.1"/>
</dbReference>
<dbReference type="SUPFAM" id="SSF54909">
    <property type="entry name" value="Dimeric alpha+beta barrel"/>
    <property type="match status" value="1"/>
</dbReference>
<sequence>MASGVLIVESRPASPQEAAAYHDWYDNTHLPEMLKVDGFVAARRLAALGGDTFIAIYEIDGDVEAAKAALGQALGSGAMSRPVGVELTPPPTVRFFSQLGAIGQDA</sequence>
<dbReference type="EMBL" id="FAOZ01000010">
    <property type="protein sequence ID" value="CUU57085.1"/>
    <property type="molecule type" value="Genomic_DNA"/>
</dbReference>
<gene>
    <name evidence="1" type="ORF">Ga0074812_110100</name>
</gene>
<dbReference type="Proteomes" id="UP000198802">
    <property type="component" value="Unassembled WGS sequence"/>
</dbReference>
<name>A0A0S4QNP7_9ACTN</name>
<evidence type="ECO:0000313" key="2">
    <source>
        <dbReference type="Proteomes" id="UP000198802"/>
    </source>
</evidence>
<proteinExistence type="predicted"/>